<protein>
    <submittedName>
        <fullName evidence="1">Uncharacterized protein</fullName>
    </submittedName>
</protein>
<reference evidence="1 2" key="1">
    <citation type="submission" date="2018-09" db="EMBL/GenBank/DDBJ databases">
        <title>Genomic investigation of the strawberry pathogen Phytophthora fragariae indicates pathogenicity is determined by transcriptional variation in three key races.</title>
        <authorList>
            <person name="Adams T.M."/>
            <person name="Armitage A.D."/>
            <person name="Sobczyk M.K."/>
            <person name="Bates H.J."/>
            <person name="Dunwell J.M."/>
            <person name="Nellist C.F."/>
            <person name="Harrison R.J."/>
        </authorList>
    </citation>
    <scope>NUCLEOTIDE SEQUENCE [LARGE SCALE GENOMIC DNA]</scope>
    <source>
        <strain evidence="1 2">NOV-77</strain>
    </source>
</reference>
<name>A0A6G0RU16_9STRA</name>
<dbReference type="EMBL" id="QXFY01000561">
    <property type="protein sequence ID" value="KAE9340952.1"/>
    <property type="molecule type" value="Genomic_DNA"/>
</dbReference>
<dbReference type="AlphaFoldDB" id="A0A6G0RU16"/>
<evidence type="ECO:0000313" key="2">
    <source>
        <dbReference type="Proteomes" id="UP000486351"/>
    </source>
</evidence>
<comment type="caution">
    <text evidence="1">The sequence shown here is derived from an EMBL/GenBank/DDBJ whole genome shotgun (WGS) entry which is preliminary data.</text>
</comment>
<organism evidence="1 2">
    <name type="scientific">Phytophthora fragariae</name>
    <dbReference type="NCBI Taxonomy" id="53985"/>
    <lineage>
        <taxon>Eukaryota</taxon>
        <taxon>Sar</taxon>
        <taxon>Stramenopiles</taxon>
        <taxon>Oomycota</taxon>
        <taxon>Peronosporomycetes</taxon>
        <taxon>Peronosporales</taxon>
        <taxon>Peronosporaceae</taxon>
        <taxon>Phytophthora</taxon>
    </lineage>
</organism>
<gene>
    <name evidence="1" type="ORF">PF008_g10869</name>
</gene>
<dbReference type="Proteomes" id="UP000486351">
    <property type="component" value="Unassembled WGS sequence"/>
</dbReference>
<proteinExistence type="predicted"/>
<sequence>MRQDMRVITDAVKLGTDAAMAVVTKLLLRLTR</sequence>
<accession>A0A6G0RU16</accession>
<evidence type="ECO:0000313" key="1">
    <source>
        <dbReference type="EMBL" id="KAE9340952.1"/>
    </source>
</evidence>